<accession>A0ABR8TNL9</accession>
<dbReference type="RefSeq" id="WP_251836120.1">
    <property type="nucleotide sequence ID" value="NZ_JACSQG010000003.1"/>
</dbReference>
<proteinExistence type="predicted"/>
<keyword evidence="1" id="KW-0732">Signal</keyword>
<dbReference type="EMBL" id="JACSQG010000003">
    <property type="protein sequence ID" value="MBD7977358.1"/>
    <property type="molecule type" value="Genomic_DNA"/>
</dbReference>
<organism evidence="2 3">
    <name type="scientific">Serpens gallinarum</name>
    <dbReference type="NCBI Taxonomy" id="2763075"/>
    <lineage>
        <taxon>Bacteria</taxon>
        <taxon>Pseudomonadati</taxon>
        <taxon>Pseudomonadota</taxon>
        <taxon>Gammaproteobacteria</taxon>
        <taxon>Pseudomonadales</taxon>
        <taxon>Pseudomonadaceae</taxon>
        <taxon>Pseudomonas</taxon>
    </lineage>
</organism>
<feature type="chain" id="PRO_5046815151" description="PchX" evidence="1">
    <location>
        <begin position="31"/>
        <end position="231"/>
    </location>
</feature>
<dbReference type="InterPro" id="IPR006311">
    <property type="entry name" value="TAT_signal"/>
</dbReference>
<reference evidence="2 3" key="1">
    <citation type="submission" date="2020-08" db="EMBL/GenBank/DDBJ databases">
        <title>A Genomic Blueprint of the Chicken Gut Microbiome.</title>
        <authorList>
            <person name="Gilroy R."/>
            <person name="Ravi A."/>
            <person name="Getino M."/>
            <person name="Pursley I."/>
            <person name="Horton D.L."/>
            <person name="Alikhan N.-F."/>
            <person name="Baker D."/>
            <person name="Gharbi K."/>
            <person name="Hall N."/>
            <person name="Watson M."/>
            <person name="Adriaenssens E.M."/>
            <person name="Foster-Nyarko E."/>
            <person name="Jarju S."/>
            <person name="Secka A."/>
            <person name="Antonio M."/>
            <person name="Oren A."/>
            <person name="Chaudhuri R."/>
            <person name="La Ragione R.M."/>
            <person name="Hildebrand F."/>
            <person name="Pallen M.J."/>
        </authorList>
    </citation>
    <scope>NUCLEOTIDE SEQUENCE [LARGE SCALE GENOMIC DNA]</scope>
    <source>
        <strain evidence="2 3">Sa2CUA2</strain>
    </source>
</reference>
<name>A0ABR8TNL9_9PSED</name>
<gene>
    <name evidence="2" type="ORF">H9642_09140</name>
</gene>
<comment type="caution">
    <text evidence="2">The sequence shown here is derived from an EMBL/GenBank/DDBJ whole genome shotgun (WGS) entry which is preliminary data.</text>
</comment>
<dbReference type="Proteomes" id="UP000611945">
    <property type="component" value="Unassembled WGS sequence"/>
</dbReference>
<keyword evidence="3" id="KW-1185">Reference proteome</keyword>
<dbReference type="PROSITE" id="PS51318">
    <property type="entry name" value="TAT"/>
    <property type="match status" value="1"/>
</dbReference>
<evidence type="ECO:0000313" key="3">
    <source>
        <dbReference type="Proteomes" id="UP000611945"/>
    </source>
</evidence>
<sequence>MNLARRSLLKGAALSGLSGLALSASGVSLAAGLFRTPVEPALVLVSDSTVGAAFMLGAQTHNPALKFQHTDSGLEHIRQVSALLNSPQPQRIIGLLDDASATLIVDLARSAGAEIQWLGQHGVDARGSRHQLLTAEGAAGCATRFGQELNQCGAGFALHEQRQGRQGMLMELSASAKRADAAAQWVASLGHVLAALGSPETRPMPQVGVQHLPLSGHFVSFSIETGRSQSA</sequence>
<protein>
    <recommendedName>
        <fullName evidence="4">PchX</fullName>
    </recommendedName>
</protein>
<evidence type="ECO:0008006" key="4">
    <source>
        <dbReference type="Google" id="ProtNLM"/>
    </source>
</evidence>
<evidence type="ECO:0000256" key="1">
    <source>
        <dbReference type="SAM" id="SignalP"/>
    </source>
</evidence>
<feature type="signal peptide" evidence="1">
    <location>
        <begin position="1"/>
        <end position="30"/>
    </location>
</feature>
<evidence type="ECO:0000313" key="2">
    <source>
        <dbReference type="EMBL" id="MBD7977358.1"/>
    </source>
</evidence>